<dbReference type="RefSeq" id="WP_344911285.1">
    <property type="nucleotide sequence ID" value="NZ_BAABDL010000063.1"/>
</dbReference>
<feature type="transmembrane region" description="Helical" evidence="1">
    <location>
        <begin position="77"/>
        <end position="99"/>
    </location>
</feature>
<organism evidence="2 3">
    <name type="scientific">Amphibacillus indicireducens</name>
    <dbReference type="NCBI Taxonomy" id="1076330"/>
    <lineage>
        <taxon>Bacteria</taxon>
        <taxon>Bacillati</taxon>
        <taxon>Bacillota</taxon>
        <taxon>Bacilli</taxon>
        <taxon>Bacillales</taxon>
        <taxon>Bacillaceae</taxon>
        <taxon>Amphibacillus</taxon>
    </lineage>
</organism>
<keyword evidence="1" id="KW-0472">Membrane</keyword>
<evidence type="ECO:0000256" key="1">
    <source>
        <dbReference type="SAM" id="Phobius"/>
    </source>
</evidence>
<dbReference type="EMBL" id="BAABDL010000063">
    <property type="protein sequence ID" value="GAA4067191.1"/>
    <property type="molecule type" value="Genomic_DNA"/>
</dbReference>
<dbReference type="Proteomes" id="UP001501734">
    <property type="component" value="Unassembled WGS sequence"/>
</dbReference>
<evidence type="ECO:0000313" key="2">
    <source>
        <dbReference type="EMBL" id="GAA4067191.1"/>
    </source>
</evidence>
<feature type="transmembrane region" description="Helical" evidence="1">
    <location>
        <begin position="45"/>
        <end position="65"/>
    </location>
</feature>
<evidence type="ECO:0000313" key="3">
    <source>
        <dbReference type="Proteomes" id="UP001501734"/>
    </source>
</evidence>
<proteinExistence type="predicted"/>
<dbReference type="Gene3D" id="1.10.1760.20">
    <property type="match status" value="1"/>
</dbReference>
<gene>
    <name evidence="2" type="ORF">GCM10022410_11770</name>
</gene>
<sequence>MSNQQTKKIVYVSLSIAIGLLLPFIVNMLPIAYPGAVLLPMHIPVLICGFVVGGRYGLIAGLLLPPLSFFLTGMPPIFPTGVSMMLELATYGLLTGLLFKLTNGKIVVSLIGAMIGGRIIYGIVNAIIFGVSGTSFGMEAFIGGAFITALPGIIIQFIIIPPIVHALRSARLIIEN</sequence>
<dbReference type="Pfam" id="PF12822">
    <property type="entry name" value="ECF_trnsprt"/>
    <property type="match status" value="1"/>
</dbReference>
<keyword evidence="3" id="KW-1185">Reference proteome</keyword>
<comment type="caution">
    <text evidence="2">The sequence shown here is derived from an EMBL/GenBank/DDBJ whole genome shotgun (WGS) entry which is preliminary data.</text>
</comment>
<accession>A0ABP7VH75</accession>
<reference evidence="3" key="1">
    <citation type="journal article" date="2019" name="Int. J. Syst. Evol. Microbiol.">
        <title>The Global Catalogue of Microorganisms (GCM) 10K type strain sequencing project: providing services to taxonomists for standard genome sequencing and annotation.</title>
        <authorList>
            <consortium name="The Broad Institute Genomics Platform"/>
            <consortium name="The Broad Institute Genome Sequencing Center for Infectious Disease"/>
            <person name="Wu L."/>
            <person name="Ma J."/>
        </authorList>
    </citation>
    <scope>NUCLEOTIDE SEQUENCE [LARGE SCALE GENOMIC DNA]</scope>
    <source>
        <strain evidence="3">JCM 17250</strain>
    </source>
</reference>
<feature type="transmembrane region" description="Helical" evidence="1">
    <location>
        <begin position="12"/>
        <end position="33"/>
    </location>
</feature>
<dbReference type="InterPro" id="IPR024529">
    <property type="entry name" value="ECF_trnsprt_substrate-spec"/>
</dbReference>
<name>A0ABP7VH75_9BACI</name>
<keyword evidence="1" id="KW-0812">Transmembrane</keyword>
<feature type="transmembrane region" description="Helical" evidence="1">
    <location>
        <begin position="106"/>
        <end position="128"/>
    </location>
</feature>
<protein>
    <submittedName>
        <fullName evidence="2">ECF transporter S component</fullName>
    </submittedName>
</protein>
<keyword evidence="1" id="KW-1133">Transmembrane helix</keyword>
<feature type="transmembrane region" description="Helical" evidence="1">
    <location>
        <begin position="140"/>
        <end position="164"/>
    </location>
</feature>